<sequence length="170" mass="18694">MQSPPLSNRNLITLEERSDCLANLKTHAMRTMIQVSPTHTMRWPSTPSRAKLGHSNDSGSGRPARNALKSPSDRSGCEKGASCDAPRTVAKDSAPPPNTCVPPPTCFPWNHARYGAVVFSRSLPASRRTSVRLPVSGITESWSPLQCTVQRRKKEQSLQSQVSYFLHSLN</sequence>
<reference evidence="2" key="1">
    <citation type="submission" date="2014-09" db="EMBL/GenBank/DDBJ databases">
        <authorList>
            <person name="Magalhaes I.L.F."/>
            <person name="Oliveira U."/>
            <person name="Santos F.R."/>
            <person name="Vidigal T.H.D.A."/>
            <person name="Brescovit A.D."/>
            <person name="Santos A.J."/>
        </authorList>
    </citation>
    <scope>NUCLEOTIDE SEQUENCE</scope>
    <source>
        <tissue evidence="2">Shoot tissue taken approximately 20 cm above the soil surface</tissue>
    </source>
</reference>
<name>A0A0A9DA17_ARUDO</name>
<evidence type="ECO:0000256" key="1">
    <source>
        <dbReference type="SAM" id="MobiDB-lite"/>
    </source>
</evidence>
<accession>A0A0A9DA17</accession>
<dbReference type="AlphaFoldDB" id="A0A0A9DA17"/>
<evidence type="ECO:0000313" key="2">
    <source>
        <dbReference type="EMBL" id="JAD85454.1"/>
    </source>
</evidence>
<feature type="region of interest" description="Disordered" evidence="1">
    <location>
        <begin position="35"/>
        <end position="98"/>
    </location>
</feature>
<proteinExistence type="predicted"/>
<feature type="compositionally biased region" description="Polar residues" evidence="1">
    <location>
        <begin position="35"/>
        <end position="48"/>
    </location>
</feature>
<protein>
    <submittedName>
        <fullName evidence="2">Uncharacterized protein</fullName>
    </submittedName>
</protein>
<organism evidence="2">
    <name type="scientific">Arundo donax</name>
    <name type="common">Giant reed</name>
    <name type="synonym">Donax arundinaceus</name>
    <dbReference type="NCBI Taxonomy" id="35708"/>
    <lineage>
        <taxon>Eukaryota</taxon>
        <taxon>Viridiplantae</taxon>
        <taxon>Streptophyta</taxon>
        <taxon>Embryophyta</taxon>
        <taxon>Tracheophyta</taxon>
        <taxon>Spermatophyta</taxon>
        <taxon>Magnoliopsida</taxon>
        <taxon>Liliopsida</taxon>
        <taxon>Poales</taxon>
        <taxon>Poaceae</taxon>
        <taxon>PACMAD clade</taxon>
        <taxon>Arundinoideae</taxon>
        <taxon>Arundineae</taxon>
        <taxon>Arundo</taxon>
    </lineage>
</organism>
<dbReference type="EMBL" id="GBRH01212441">
    <property type="protein sequence ID" value="JAD85454.1"/>
    <property type="molecule type" value="Transcribed_RNA"/>
</dbReference>
<reference evidence="2" key="2">
    <citation type="journal article" date="2015" name="Data Brief">
        <title>Shoot transcriptome of the giant reed, Arundo donax.</title>
        <authorList>
            <person name="Barrero R.A."/>
            <person name="Guerrero F.D."/>
            <person name="Moolhuijzen P."/>
            <person name="Goolsby J.A."/>
            <person name="Tidwell J."/>
            <person name="Bellgard S.E."/>
            <person name="Bellgard M.I."/>
        </authorList>
    </citation>
    <scope>NUCLEOTIDE SEQUENCE</scope>
    <source>
        <tissue evidence="2">Shoot tissue taken approximately 20 cm above the soil surface</tissue>
    </source>
</reference>